<keyword evidence="4" id="KW-1185">Reference proteome</keyword>
<reference evidence="2 3" key="1">
    <citation type="journal article" date="2010" name="Nature">
        <title>Genome sequencing and analysis of the model grass Brachypodium distachyon.</title>
        <authorList>
            <consortium name="International Brachypodium Initiative"/>
        </authorList>
    </citation>
    <scope>NUCLEOTIDE SEQUENCE [LARGE SCALE GENOMIC DNA]</scope>
    <source>
        <strain evidence="2 3">Bd21</strain>
    </source>
</reference>
<gene>
    <name evidence="3" type="primary">LOC104581402</name>
    <name evidence="2" type="ORF">BRADI_1g32912v3</name>
</gene>
<dbReference type="EnsemblPlants" id="PNT75456">
    <property type="protein sequence ID" value="PNT75456"/>
    <property type="gene ID" value="BRADI_1g32912v3"/>
</dbReference>
<reference evidence="2" key="2">
    <citation type="submission" date="2017-06" db="EMBL/GenBank/DDBJ databases">
        <title>WGS assembly of Brachypodium distachyon.</title>
        <authorList>
            <consortium name="The International Brachypodium Initiative"/>
            <person name="Lucas S."/>
            <person name="Harmon-Smith M."/>
            <person name="Lail K."/>
            <person name="Tice H."/>
            <person name="Grimwood J."/>
            <person name="Bruce D."/>
            <person name="Barry K."/>
            <person name="Shu S."/>
            <person name="Lindquist E."/>
            <person name="Wang M."/>
            <person name="Pitluck S."/>
            <person name="Vogel J.P."/>
            <person name="Garvin D.F."/>
            <person name="Mockler T.C."/>
            <person name="Schmutz J."/>
            <person name="Rokhsar D."/>
            <person name="Bevan M.W."/>
        </authorList>
    </citation>
    <scope>NUCLEOTIDE SEQUENCE</scope>
    <source>
        <strain evidence="2">Bd21</strain>
    </source>
</reference>
<dbReference type="AlphaFoldDB" id="A0A2K2DME8"/>
<dbReference type="Gramene" id="PNT75456">
    <property type="protein sequence ID" value="PNT75456"/>
    <property type="gene ID" value="BRADI_1g32912v3"/>
</dbReference>
<feature type="region of interest" description="Disordered" evidence="1">
    <location>
        <begin position="1"/>
        <end position="20"/>
    </location>
</feature>
<accession>A0A2K2DME8</accession>
<reference evidence="3" key="3">
    <citation type="submission" date="2018-08" db="UniProtKB">
        <authorList>
            <consortium name="EnsemblPlants"/>
        </authorList>
    </citation>
    <scope>IDENTIFICATION</scope>
    <source>
        <strain evidence="3">cv. Bd21</strain>
    </source>
</reference>
<evidence type="ECO:0000313" key="2">
    <source>
        <dbReference type="EMBL" id="PNT75456.1"/>
    </source>
</evidence>
<dbReference type="ExpressionAtlas" id="A0A2K2DME8">
    <property type="expression patterns" value="baseline"/>
</dbReference>
<evidence type="ECO:0000313" key="3">
    <source>
        <dbReference type="EnsemblPlants" id="PNT75456"/>
    </source>
</evidence>
<dbReference type="EMBL" id="CM000880">
    <property type="protein sequence ID" value="PNT75456.1"/>
    <property type="molecule type" value="Genomic_DNA"/>
</dbReference>
<organism evidence="2">
    <name type="scientific">Brachypodium distachyon</name>
    <name type="common">Purple false brome</name>
    <name type="synonym">Trachynia distachya</name>
    <dbReference type="NCBI Taxonomy" id="15368"/>
    <lineage>
        <taxon>Eukaryota</taxon>
        <taxon>Viridiplantae</taxon>
        <taxon>Streptophyta</taxon>
        <taxon>Embryophyta</taxon>
        <taxon>Tracheophyta</taxon>
        <taxon>Spermatophyta</taxon>
        <taxon>Magnoliopsida</taxon>
        <taxon>Liliopsida</taxon>
        <taxon>Poales</taxon>
        <taxon>Poaceae</taxon>
        <taxon>BOP clade</taxon>
        <taxon>Pooideae</taxon>
        <taxon>Stipodae</taxon>
        <taxon>Brachypodieae</taxon>
        <taxon>Brachypodium</taxon>
    </lineage>
</organism>
<protein>
    <submittedName>
        <fullName evidence="2 3">Uncharacterized protein</fullName>
    </submittedName>
</protein>
<evidence type="ECO:0000256" key="1">
    <source>
        <dbReference type="SAM" id="MobiDB-lite"/>
    </source>
</evidence>
<name>A0A2K2DME8_BRADI</name>
<dbReference type="Proteomes" id="UP000008810">
    <property type="component" value="Chromosome 1"/>
</dbReference>
<sequence length="145" mass="16307">MSIRILPDPDSPRRPAHFTPRRIPSSVVHSLPCSPRGISCAMQVSICSHLLTFYHLLICLTTSRFRQIGTLLLHSYVDNTANQLALLASVNRDPLLVVYLVLSHIPQGIQLVPRPDKTISKTIKVFKHGRYNIQILCVISLISLY</sequence>
<proteinExistence type="predicted"/>
<evidence type="ECO:0000313" key="4">
    <source>
        <dbReference type="Proteomes" id="UP000008810"/>
    </source>
</evidence>